<dbReference type="Pfam" id="PF13503">
    <property type="entry name" value="DUF4123"/>
    <property type="match status" value="1"/>
</dbReference>
<dbReference type="AlphaFoldDB" id="A0A368UPC6"/>
<sequence>MSEAKGFRAALDALTQQPGETGSAYVVLSGTSESKPVQNFFRTDGLTALPLFMGTPYAAWHDVMPFLAQINTTSAFIDWIEESHSEDWGWGLVSRAPFDEVFGHIRSLTKITLADGHEVFFRYWAARFFGQILQSLDEAGRANLMGPIEAIVLPSGETIHHPGVPEVASPVPSFPWFSLPSEVQKRVAALCWDQLVGNTMAVLAKTRPSPLSRYPEPIARRKVERHVRRLCQSNVPTELEPSQLQSIHQALTQEASMGSRR</sequence>
<evidence type="ECO:0000259" key="2">
    <source>
        <dbReference type="Pfam" id="PF13503"/>
    </source>
</evidence>
<protein>
    <submittedName>
        <fullName evidence="4">Uncharacterized protein DUF4123</fullName>
    </submittedName>
</protein>
<dbReference type="EMBL" id="QPJB01000015">
    <property type="protein sequence ID" value="RCW30563.1"/>
    <property type="molecule type" value="Genomic_DNA"/>
</dbReference>
<dbReference type="EMBL" id="QNSA01000015">
    <property type="protein sequence ID" value="RBP69158.1"/>
    <property type="molecule type" value="Genomic_DNA"/>
</dbReference>
<evidence type="ECO:0000313" key="4">
    <source>
        <dbReference type="EMBL" id="RCW30563.1"/>
    </source>
</evidence>
<feature type="region of interest" description="Disordered" evidence="1">
    <location>
        <begin position="238"/>
        <end position="261"/>
    </location>
</feature>
<dbReference type="Proteomes" id="UP000253065">
    <property type="component" value="Unassembled WGS sequence"/>
</dbReference>
<evidence type="ECO:0000256" key="1">
    <source>
        <dbReference type="SAM" id="MobiDB-lite"/>
    </source>
</evidence>
<evidence type="ECO:0000313" key="3">
    <source>
        <dbReference type="EMBL" id="RBP69158.1"/>
    </source>
</evidence>
<name>A0A368UPC6_MARNT</name>
<evidence type="ECO:0000313" key="5">
    <source>
        <dbReference type="Proteomes" id="UP000252795"/>
    </source>
</evidence>
<dbReference type="RefSeq" id="WP_113880660.1">
    <property type="nucleotide sequence ID" value="NZ_QNSA01000015.1"/>
</dbReference>
<dbReference type="InterPro" id="IPR025391">
    <property type="entry name" value="DUF4123"/>
</dbReference>
<gene>
    <name evidence="4" type="ORF">DET51_11559</name>
    <name evidence="3" type="ORF">DET64_11559</name>
</gene>
<dbReference type="Proteomes" id="UP000252795">
    <property type="component" value="Unassembled WGS sequence"/>
</dbReference>
<organism evidence="4 5">
    <name type="scientific">Marinobacter nauticus</name>
    <name type="common">Marinobacter hydrocarbonoclasticus</name>
    <name type="synonym">Marinobacter aquaeolei</name>
    <dbReference type="NCBI Taxonomy" id="2743"/>
    <lineage>
        <taxon>Bacteria</taxon>
        <taxon>Pseudomonadati</taxon>
        <taxon>Pseudomonadota</taxon>
        <taxon>Gammaproteobacteria</taxon>
        <taxon>Pseudomonadales</taxon>
        <taxon>Marinobacteraceae</taxon>
        <taxon>Marinobacter</taxon>
    </lineage>
</organism>
<accession>A0A368UPC6</accession>
<reference evidence="4 5" key="1">
    <citation type="submission" date="2018-07" db="EMBL/GenBank/DDBJ databases">
        <title>Freshwater and sediment microbial communities from various areas in North America, analyzing microbe dynamics in response to fracking.</title>
        <authorList>
            <person name="Lamendella R."/>
        </authorList>
    </citation>
    <scope>NUCLEOTIDE SEQUENCE [LARGE SCALE GENOMIC DNA]</scope>
    <source>
        <strain evidence="4 5">114E</strain>
        <strain evidence="3 6">114E_o</strain>
    </source>
</reference>
<proteinExistence type="predicted"/>
<comment type="caution">
    <text evidence="4">The sequence shown here is derived from an EMBL/GenBank/DDBJ whole genome shotgun (WGS) entry which is preliminary data.</text>
</comment>
<evidence type="ECO:0000313" key="6">
    <source>
        <dbReference type="Proteomes" id="UP000253065"/>
    </source>
</evidence>
<feature type="domain" description="DUF4123" evidence="2">
    <location>
        <begin position="25"/>
        <end position="141"/>
    </location>
</feature>
<keyword evidence="6" id="KW-1185">Reference proteome</keyword>